<sequence>MMNHFVPQHNSYATLEDVNIDQKGTTTTFFCPKPISTRKLRWNFFQQNEEYDSSSPPPYLIGSPPVRASNPLMKDEQFGCEEQILQSTSPSGTSSPSSPFRKGGCVRMKFGVNSAAKVRVVGFESHLPAVAY</sequence>
<reference evidence="2" key="1">
    <citation type="journal article" date="2017" name="Front. Plant Sci.">
        <title>Climate Clever Clovers: New Paradigm to Reduce the Environmental Footprint of Ruminants by Breeding Low Methanogenic Forages Utilizing Haplotype Variation.</title>
        <authorList>
            <person name="Kaur P."/>
            <person name="Appels R."/>
            <person name="Bayer P.E."/>
            <person name="Keeble-Gagnere G."/>
            <person name="Wang J."/>
            <person name="Hirakawa H."/>
            <person name="Shirasawa K."/>
            <person name="Vercoe P."/>
            <person name="Stefanova K."/>
            <person name="Durmic Z."/>
            <person name="Nichols P."/>
            <person name="Revell C."/>
            <person name="Isobe S.N."/>
            <person name="Edwards D."/>
            <person name="Erskine W."/>
        </authorList>
    </citation>
    <scope>NUCLEOTIDE SEQUENCE [LARGE SCALE GENOMIC DNA]</scope>
    <source>
        <strain evidence="2">cv. Daliak</strain>
    </source>
</reference>
<organism evidence="1 2">
    <name type="scientific">Trifolium subterraneum</name>
    <name type="common">Subterranean clover</name>
    <dbReference type="NCBI Taxonomy" id="3900"/>
    <lineage>
        <taxon>Eukaryota</taxon>
        <taxon>Viridiplantae</taxon>
        <taxon>Streptophyta</taxon>
        <taxon>Embryophyta</taxon>
        <taxon>Tracheophyta</taxon>
        <taxon>Spermatophyta</taxon>
        <taxon>Magnoliopsida</taxon>
        <taxon>eudicotyledons</taxon>
        <taxon>Gunneridae</taxon>
        <taxon>Pentapetalae</taxon>
        <taxon>rosids</taxon>
        <taxon>fabids</taxon>
        <taxon>Fabales</taxon>
        <taxon>Fabaceae</taxon>
        <taxon>Papilionoideae</taxon>
        <taxon>50 kb inversion clade</taxon>
        <taxon>NPAAA clade</taxon>
        <taxon>Hologalegina</taxon>
        <taxon>IRL clade</taxon>
        <taxon>Trifolieae</taxon>
        <taxon>Trifolium</taxon>
    </lineage>
</organism>
<gene>
    <name evidence="1" type="ORF">TSUD_20670</name>
</gene>
<dbReference type="OrthoDB" id="902328at2759"/>
<dbReference type="EMBL" id="DF973552">
    <property type="protein sequence ID" value="GAU34360.1"/>
    <property type="molecule type" value="Genomic_DNA"/>
</dbReference>
<evidence type="ECO:0000313" key="2">
    <source>
        <dbReference type="Proteomes" id="UP000242715"/>
    </source>
</evidence>
<dbReference type="Proteomes" id="UP000242715">
    <property type="component" value="Unassembled WGS sequence"/>
</dbReference>
<proteinExistence type="predicted"/>
<name>A0A2Z6NDC1_TRISU</name>
<keyword evidence="2" id="KW-1185">Reference proteome</keyword>
<dbReference type="AlphaFoldDB" id="A0A2Z6NDC1"/>
<accession>A0A2Z6NDC1</accession>
<protein>
    <submittedName>
        <fullName evidence="1">Uncharacterized protein</fullName>
    </submittedName>
</protein>
<dbReference type="PANTHER" id="PTHR33384">
    <property type="entry name" value="EXPRESSED PROTEIN"/>
    <property type="match status" value="1"/>
</dbReference>
<dbReference type="PANTHER" id="PTHR33384:SF22">
    <property type="match status" value="1"/>
</dbReference>
<evidence type="ECO:0000313" key="1">
    <source>
        <dbReference type="EMBL" id="GAU34360.1"/>
    </source>
</evidence>